<evidence type="ECO:0008006" key="3">
    <source>
        <dbReference type="Google" id="ProtNLM"/>
    </source>
</evidence>
<proteinExistence type="predicted"/>
<dbReference type="OMA" id="WFTERDI"/>
<reference evidence="1 2" key="1">
    <citation type="journal article" date="2009" name="PLoS Genet.">
        <title>The genome of Nectria haematococca: contribution of supernumerary chromosomes to gene expansion.</title>
        <authorList>
            <person name="Coleman J.J."/>
            <person name="Rounsley S.D."/>
            <person name="Rodriguez-Carres M."/>
            <person name="Kuo A."/>
            <person name="Wasmann C.C."/>
            <person name="Grimwood J."/>
            <person name="Schmutz J."/>
            <person name="Taga M."/>
            <person name="White G.J."/>
            <person name="Zhou S."/>
            <person name="Schwartz D.C."/>
            <person name="Freitag M."/>
            <person name="Ma L.J."/>
            <person name="Danchin E.G."/>
            <person name="Henrissat B."/>
            <person name="Coutinho P.M."/>
            <person name="Nelson D.R."/>
            <person name="Straney D."/>
            <person name="Napoli C.A."/>
            <person name="Barker B.M."/>
            <person name="Gribskov M."/>
            <person name="Rep M."/>
            <person name="Kroken S."/>
            <person name="Molnar I."/>
            <person name="Rensing C."/>
            <person name="Kennell J.C."/>
            <person name="Zamora J."/>
            <person name="Farman M.L."/>
            <person name="Selker E.U."/>
            <person name="Salamov A."/>
            <person name="Shapiro H."/>
            <person name="Pangilinan J."/>
            <person name="Lindquist E."/>
            <person name="Lamers C."/>
            <person name="Grigoriev I.V."/>
            <person name="Geiser D.M."/>
            <person name="Covert S.F."/>
            <person name="Temporini E."/>
            <person name="Vanetten H.D."/>
        </authorList>
    </citation>
    <scope>NUCLEOTIDE SEQUENCE [LARGE SCALE GENOMIC DNA]</scope>
    <source>
        <strain evidence="2">ATCC MYA-4622 / CBS 123669 / FGSC 9596 / NRRL 45880 / 77-13-4</strain>
    </source>
</reference>
<dbReference type="VEuPathDB" id="FungiDB:NECHADRAFT_82540"/>
<gene>
    <name evidence="1" type="ORF">NECHADRAFT_82540</name>
</gene>
<dbReference type="KEGG" id="nhe:NECHADRAFT_82540"/>
<organism evidence="1 2">
    <name type="scientific">Fusarium vanettenii (strain ATCC MYA-4622 / CBS 123669 / FGSC 9596 / NRRL 45880 / 77-13-4)</name>
    <name type="common">Fusarium solani subsp. pisi</name>
    <dbReference type="NCBI Taxonomy" id="660122"/>
    <lineage>
        <taxon>Eukaryota</taxon>
        <taxon>Fungi</taxon>
        <taxon>Dikarya</taxon>
        <taxon>Ascomycota</taxon>
        <taxon>Pezizomycotina</taxon>
        <taxon>Sordariomycetes</taxon>
        <taxon>Hypocreomycetidae</taxon>
        <taxon>Hypocreales</taxon>
        <taxon>Nectriaceae</taxon>
        <taxon>Fusarium</taxon>
        <taxon>Fusarium solani species complex</taxon>
        <taxon>Fusarium vanettenii</taxon>
    </lineage>
</organism>
<dbReference type="OrthoDB" id="5034561at2759"/>
<dbReference type="GeneID" id="9676951"/>
<dbReference type="RefSeq" id="XP_003049059.1">
    <property type="nucleotide sequence ID" value="XM_003049013.1"/>
</dbReference>
<dbReference type="InParanoid" id="C7YXI4"/>
<dbReference type="Proteomes" id="UP000005206">
    <property type="component" value="Chromosome 7"/>
</dbReference>
<protein>
    <recommendedName>
        <fullName evidence="3">Chromo domain-containing protein</fullName>
    </recommendedName>
</protein>
<dbReference type="eggNOG" id="ENOG502RJB0">
    <property type="taxonomic scope" value="Eukaryota"/>
</dbReference>
<dbReference type="HOGENOM" id="CLU_1586616_0_0_1"/>
<evidence type="ECO:0000313" key="2">
    <source>
        <dbReference type="Proteomes" id="UP000005206"/>
    </source>
</evidence>
<accession>C7YXI4</accession>
<dbReference type="EMBL" id="GG698902">
    <property type="protein sequence ID" value="EEU43346.1"/>
    <property type="molecule type" value="Genomic_DNA"/>
</dbReference>
<evidence type="ECO:0000313" key="1">
    <source>
        <dbReference type="EMBL" id="EEU43346.1"/>
    </source>
</evidence>
<dbReference type="Gene3D" id="2.40.50.40">
    <property type="match status" value="1"/>
</dbReference>
<dbReference type="AlphaFoldDB" id="C7YXI4"/>
<keyword evidence="2" id="KW-1185">Reference proteome</keyword>
<sequence>MPKAKAGDPQDLNTVRVDTSVESPNELRKAMDWNILCHRLFNETDNNEEPVKLIVPDGHDIAGYHIRLGIQWTMDVSSKEPAEKEWKEGLFIERDVQLVDEGKVLEYWKQLGGRDAASGIPEDFCHVLRILEKGKKPKKGKVKYKIQFVGYSAEKRQVRSWTRAQLKYNYPELLQEWEEGEKAK</sequence>
<name>C7YXI4_FUSV7</name>